<name>A0A451DI14_9GAMM</name>
<accession>A0A451DI14</accession>
<proteinExistence type="predicted"/>
<organism evidence="4 5">
    <name type="scientific">Buchnera aphidicola</name>
    <name type="common">Cinara pseudotaxifoliae</name>
    <dbReference type="NCBI Taxonomy" id="655384"/>
    <lineage>
        <taxon>Bacteria</taxon>
        <taxon>Pseudomonadati</taxon>
        <taxon>Pseudomonadota</taxon>
        <taxon>Gammaproteobacteria</taxon>
        <taxon>Enterobacterales</taxon>
        <taxon>Erwiniaceae</taxon>
        <taxon>Buchnera</taxon>
    </lineage>
</organism>
<dbReference type="Proteomes" id="UP000294449">
    <property type="component" value="Chromosome"/>
</dbReference>
<evidence type="ECO:0000256" key="2">
    <source>
        <dbReference type="ARBA" id="ARBA00023210"/>
    </source>
</evidence>
<dbReference type="GO" id="GO:0043093">
    <property type="term" value="P:FtsZ-dependent cytokinesis"/>
    <property type="evidence" value="ECO:0007669"/>
    <property type="project" value="InterPro"/>
</dbReference>
<protein>
    <submittedName>
        <fullName evidence="4">Cell division protein ZapB</fullName>
    </submittedName>
</protein>
<dbReference type="Pfam" id="PF06005">
    <property type="entry name" value="ZapB"/>
    <property type="match status" value="1"/>
</dbReference>
<dbReference type="AlphaFoldDB" id="A0A451DI14"/>
<keyword evidence="2" id="KW-0131">Cell cycle</keyword>
<evidence type="ECO:0000256" key="1">
    <source>
        <dbReference type="ARBA" id="ARBA00023054"/>
    </source>
</evidence>
<gene>
    <name evidence="4" type="primary">zapB</name>
    <name evidence="4" type="ORF">BUCIPSTX3056_391</name>
</gene>
<dbReference type="GO" id="GO:0005737">
    <property type="term" value="C:cytoplasm"/>
    <property type="evidence" value="ECO:0007669"/>
    <property type="project" value="InterPro"/>
</dbReference>
<evidence type="ECO:0000313" key="4">
    <source>
        <dbReference type="EMBL" id="VFP86269.1"/>
    </source>
</evidence>
<feature type="coiled-coil region" evidence="3">
    <location>
        <begin position="20"/>
        <end position="68"/>
    </location>
</feature>
<dbReference type="GO" id="GO:0000917">
    <property type="term" value="P:division septum assembly"/>
    <property type="evidence" value="ECO:0007669"/>
    <property type="project" value="UniProtKB-KW"/>
</dbReference>
<keyword evidence="1 3" id="KW-0175">Coiled coil</keyword>
<dbReference type="InterPro" id="IPR009252">
    <property type="entry name" value="Cell_div_ZapB"/>
</dbReference>
<keyword evidence="2" id="KW-0717">Septation</keyword>
<dbReference type="Gene3D" id="1.20.5.340">
    <property type="match status" value="1"/>
</dbReference>
<keyword evidence="4" id="KW-0132">Cell division</keyword>
<sequence>MVLETFSNLETKVQKSVDCILSLRTEIKNLKLKNKHLKEKLKNLYSIKQRMEEKIILIQEERIKWKNNLRSLLEKINDLD</sequence>
<dbReference type="OrthoDB" id="6554593at2"/>
<evidence type="ECO:0000313" key="5">
    <source>
        <dbReference type="Proteomes" id="UP000294449"/>
    </source>
</evidence>
<dbReference type="EMBL" id="LR217732">
    <property type="protein sequence ID" value="VFP86269.1"/>
    <property type="molecule type" value="Genomic_DNA"/>
</dbReference>
<evidence type="ECO:0000256" key="3">
    <source>
        <dbReference type="SAM" id="Coils"/>
    </source>
</evidence>
<reference evidence="4 5" key="1">
    <citation type="submission" date="2019-02" db="EMBL/GenBank/DDBJ databases">
        <authorList>
            <person name="Manzano-Marin A."/>
            <person name="Manzano-Marin A."/>
        </authorList>
    </citation>
    <scope>NUCLEOTIDE SEQUENCE [LARGE SCALE GENOMIC DNA]</scope>
    <source>
        <strain evidence="4 5">BuCipseudotaxifoliae</strain>
    </source>
</reference>
<dbReference type="RefSeq" id="WP_075474969.1">
    <property type="nucleotide sequence ID" value="NZ_LR217732.1"/>
</dbReference>